<dbReference type="Proteomes" id="UP000762703">
    <property type="component" value="Unassembled WGS sequence"/>
</dbReference>
<proteinExistence type="predicted"/>
<dbReference type="InterPro" id="IPR027417">
    <property type="entry name" value="P-loop_NTPase"/>
</dbReference>
<dbReference type="Gene3D" id="3.40.50.300">
    <property type="entry name" value="P-loop containing nucleotide triphosphate hydrolases"/>
    <property type="match status" value="1"/>
</dbReference>
<dbReference type="SUPFAM" id="SSF52540">
    <property type="entry name" value="P-loop containing nucleoside triphosphate hydrolases"/>
    <property type="match status" value="1"/>
</dbReference>
<protein>
    <submittedName>
        <fullName evidence="3">DUF4143 domain-containing protein</fullName>
    </submittedName>
</protein>
<evidence type="ECO:0000313" key="4">
    <source>
        <dbReference type="Proteomes" id="UP000762703"/>
    </source>
</evidence>
<dbReference type="EMBL" id="SUTE01000031">
    <property type="protein sequence ID" value="MBE6504850.1"/>
    <property type="molecule type" value="Genomic_DNA"/>
</dbReference>
<evidence type="ECO:0000259" key="1">
    <source>
        <dbReference type="Pfam" id="PF13173"/>
    </source>
</evidence>
<evidence type="ECO:0000313" key="3">
    <source>
        <dbReference type="EMBL" id="MBE6504850.1"/>
    </source>
</evidence>
<reference evidence="3" key="1">
    <citation type="submission" date="2019-04" db="EMBL/GenBank/DDBJ databases">
        <title>Evolution of Biomass-Degrading Anaerobic Consortia Revealed by Metagenomics.</title>
        <authorList>
            <person name="Peng X."/>
        </authorList>
    </citation>
    <scope>NUCLEOTIDE SEQUENCE</scope>
    <source>
        <strain evidence="3">SIG12</strain>
    </source>
</reference>
<accession>A0A8T3VJK7</accession>
<organism evidence="3 4">
    <name type="scientific">Methanobrevibacter millerae</name>
    <dbReference type="NCBI Taxonomy" id="230361"/>
    <lineage>
        <taxon>Archaea</taxon>
        <taxon>Methanobacteriati</taxon>
        <taxon>Methanobacteriota</taxon>
        <taxon>Methanomada group</taxon>
        <taxon>Methanobacteria</taxon>
        <taxon>Methanobacteriales</taxon>
        <taxon>Methanobacteriaceae</taxon>
        <taxon>Methanobrevibacter</taxon>
    </lineage>
</organism>
<gene>
    <name evidence="3" type="ORF">E7Z73_03760</name>
</gene>
<comment type="caution">
    <text evidence="3">The sequence shown here is derived from an EMBL/GenBank/DDBJ whole genome shotgun (WGS) entry which is preliminary data.</text>
</comment>
<dbReference type="Pfam" id="PF13635">
    <property type="entry name" value="DUF4143"/>
    <property type="match status" value="1"/>
</dbReference>
<dbReference type="PANTHER" id="PTHR42990:SF1">
    <property type="entry name" value="AAA+ ATPASE DOMAIN-CONTAINING PROTEIN"/>
    <property type="match status" value="1"/>
</dbReference>
<evidence type="ECO:0000259" key="2">
    <source>
        <dbReference type="Pfam" id="PF13635"/>
    </source>
</evidence>
<sequence>MGVKFNHRSDFDEIKGFIDEFIEGNNVNRYIVLPGLRGVGKTTILFQVYDYLLNQKNINPEQILYFSCEELNKIEDCDIYDTIKYYLKTFHNSSLQTLDEKIFLLIDESHFDKDWSVSGKLINDKSKNIFMIFTGSSAINLEYNAEAARRMIRYPITPLNYSQHLKLKYNYQTDISNDLVDLLFNGNVDDAIIKEKQLNRDLLNLKNYNSMDWNNYFKFGGFPSVMHDTNHRNASKKLYYSVETVVTKDLGTMNNLTANTQTNALRLMKFLAEKYPGDISQNALANKIQTSAGTVNTIMDLLEKTHLIFHTEPYAGANARAKKSWQYYFATPSIMHAINLNFGFSSIKLSEYEGILLETLVGSSLVNLKNSEQFFEFSIFYDSYKVKKQRVDFIIKKDFDEVIPIEVGHGNKGTDQINDAIRRYKSPHGVVISDTTKTIEKVDNVIFLPIKTFSLM</sequence>
<dbReference type="AlphaFoldDB" id="A0A8T3VJK7"/>
<name>A0A8T3VJK7_9EURY</name>
<feature type="domain" description="DUF4143" evidence="2">
    <location>
        <begin position="262"/>
        <end position="407"/>
    </location>
</feature>
<dbReference type="Pfam" id="PF13173">
    <property type="entry name" value="AAA_14"/>
    <property type="match status" value="1"/>
</dbReference>
<dbReference type="InterPro" id="IPR041682">
    <property type="entry name" value="AAA_14"/>
</dbReference>
<dbReference type="InterPro" id="IPR025420">
    <property type="entry name" value="DUF4143"/>
</dbReference>
<feature type="domain" description="AAA" evidence="1">
    <location>
        <begin position="28"/>
        <end position="163"/>
    </location>
</feature>
<dbReference type="PANTHER" id="PTHR42990">
    <property type="entry name" value="ATPASE"/>
    <property type="match status" value="1"/>
</dbReference>